<feature type="transmembrane region" description="Helical" evidence="1">
    <location>
        <begin position="287"/>
        <end position="305"/>
    </location>
</feature>
<evidence type="ECO:0000313" key="2">
    <source>
        <dbReference type="EMBL" id="KAF7921621.1"/>
    </source>
</evidence>
<feature type="transmembrane region" description="Helical" evidence="1">
    <location>
        <begin position="317"/>
        <end position="341"/>
    </location>
</feature>
<proteinExistence type="predicted"/>
<name>A0ABQ7IEC5_9HELO</name>
<dbReference type="PANTHER" id="PTHR35043:SF7">
    <property type="entry name" value="TRANSCRIPTION FACTOR DOMAIN-CONTAINING PROTEIN"/>
    <property type="match status" value="1"/>
</dbReference>
<keyword evidence="1" id="KW-0812">Transmembrane</keyword>
<organism evidence="2 3">
    <name type="scientific">Botrytis deweyae</name>
    <dbReference type="NCBI Taxonomy" id="2478750"/>
    <lineage>
        <taxon>Eukaryota</taxon>
        <taxon>Fungi</taxon>
        <taxon>Dikarya</taxon>
        <taxon>Ascomycota</taxon>
        <taxon>Pezizomycotina</taxon>
        <taxon>Leotiomycetes</taxon>
        <taxon>Helotiales</taxon>
        <taxon>Sclerotiniaceae</taxon>
        <taxon>Botrytis</taxon>
    </lineage>
</organism>
<protein>
    <recommendedName>
        <fullName evidence="4">Wax synthase domain-containing protein</fullName>
    </recommendedName>
</protein>
<dbReference type="EMBL" id="RCSX01000022">
    <property type="protein sequence ID" value="KAF7921621.1"/>
    <property type="molecule type" value="Genomic_DNA"/>
</dbReference>
<keyword evidence="1" id="KW-1133">Transmembrane helix</keyword>
<reference evidence="2 3" key="1">
    <citation type="journal article" date="2020" name="Genome Biol. Evol.">
        <title>Comparative genomics of Sclerotiniaceae.</title>
        <authorList>
            <person name="Valero Jimenez C.A."/>
            <person name="Steentjes M."/>
            <person name="Scholten O.E."/>
            <person name="Van Kan J.A.L."/>
        </authorList>
    </citation>
    <scope>NUCLEOTIDE SEQUENCE [LARGE SCALE GENOMIC DNA]</scope>
    <source>
        <strain evidence="2 3">B1</strain>
    </source>
</reference>
<sequence>MANATLSNTQKAGWVFDPDGRGTMDIIWSCLLALFASTWTAMHINVPHEEESFWVVSLRKFRWATWAVFAPEHVTLLAALQWQSARASRDKMRELGVGHWTIAHGFVADSGGFLLCAPDSPRFPINSRALHYLVSKFYLETPTIEEREIMDRSKKDRLGKVLTVTQGGYLFVSSIARAVQSLEITCLETITLAILFCTTISYFFWLNKPFDVEVPIRLESKVSISQILREAEPVASGVYSDSPLDFVEQPGWRTWRRRPMFKHFGGLSQRPVRRIPNDYVLEPNFKLALFTLTVTVVHAAIHVTGWNLSFPTTTEQLLWHGASLCLLLDLFVWGIVEVLLLKPGLDFDMTLLGIWEKRSSKRGFWRRWGLDGPAILGSSLYFLSKLALLVGAFTSLRLLPESAYQTVEWTKFLPNFS</sequence>
<keyword evidence="1" id="KW-0472">Membrane</keyword>
<evidence type="ECO:0000256" key="1">
    <source>
        <dbReference type="SAM" id="Phobius"/>
    </source>
</evidence>
<dbReference type="RefSeq" id="XP_038807550.1">
    <property type="nucleotide sequence ID" value="XM_038956091.1"/>
</dbReference>
<feature type="transmembrane region" description="Helical" evidence="1">
    <location>
        <begin position="184"/>
        <end position="205"/>
    </location>
</feature>
<evidence type="ECO:0008006" key="4">
    <source>
        <dbReference type="Google" id="ProtNLM"/>
    </source>
</evidence>
<gene>
    <name evidence="2" type="ORF">EAE98_008468</name>
</gene>
<keyword evidence="3" id="KW-1185">Reference proteome</keyword>
<dbReference type="Proteomes" id="UP000783213">
    <property type="component" value="Unassembled WGS sequence"/>
</dbReference>
<evidence type="ECO:0000313" key="3">
    <source>
        <dbReference type="Proteomes" id="UP000783213"/>
    </source>
</evidence>
<dbReference type="PANTHER" id="PTHR35043">
    <property type="entry name" value="TRANSCRIPTION FACTOR DOMAIN-CONTAINING PROTEIN"/>
    <property type="match status" value="1"/>
</dbReference>
<feature type="transmembrane region" description="Helical" evidence="1">
    <location>
        <begin position="374"/>
        <end position="396"/>
    </location>
</feature>
<dbReference type="GeneID" id="62235241"/>
<comment type="caution">
    <text evidence="2">The sequence shown here is derived from an EMBL/GenBank/DDBJ whole genome shotgun (WGS) entry which is preliminary data.</text>
</comment>
<accession>A0ABQ7IEC5</accession>